<dbReference type="Gene3D" id="2.40.10.10">
    <property type="entry name" value="Trypsin-like serine proteases"/>
    <property type="match status" value="1"/>
</dbReference>
<dbReference type="GO" id="GO:0004252">
    <property type="term" value="F:serine-type endopeptidase activity"/>
    <property type="evidence" value="ECO:0007669"/>
    <property type="project" value="InterPro"/>
</dbReference>
<comment type="similarity">
    <text evidence="2">Belongs to the peptidase S1 family. CLIP subfamily.</text>
</comment>
<name>B4NFT8_DROWI</name>
<dbReference type="KEGG" id="dwi:6649525"/>
<dbReference type="Pfam" id="PF00089">
    <property type="entry name" value="Trypsin"/>
    <property type="match status" value="1"/>
</dbReference>
<sequence length="286" mass="32183">MHRIYGIIPLLLIISQLTNAKEPECGQFKEEQVLKQDDYAIPTEHQWLARITYVNGSKVENTGCLGALISKRNVLAPAHCFVRHNGQAEAYGVQLGVWNKSRNAYEVSCESDGYCVLPPQEIKLAEIAIHPEYDALTLKNSLAVLTLLRDAKFTPNVMPICMPPPDLAEKSLVSQIFMLAGLRTNKELKHKTWVNTISRSLCQNSAKSLVTSKNTVCGYQEQSETYYPGAALVGIQVRNDVPQNYYLVGLLHDWTRVDNRVLSSFLNIQPYMNFIRLNSDSLIVRS</sequence>
<dbReference type="InterPro" id="IPR001254">
    <property type="entry name" value="Trypsin_dom"/>
</dbReference>
<dbReference type="Proteomes" id="UP000007798">
    <property type="component" value="Unassembled WGS sequence"/>
</dbReference>
<evidence type="ECO:0000256" key="1">
    <source>
        <dbReference type="ARBA" id="ARBA00023157"/>
    </source>
</evidence>
<dbReference type="PROSITE" id="PS50240">
    <property type="entry name" value="TRYPSIN_DOM"/>
    <property type="match status" value="1"/>
</dbReference>
<dbReference type="GO" id="GO:0006508">
    <property type="term" value="P:proteolysis"/>
    <property type="evidence" value="ECO:0007669"/>
    <property type="project" value="InterPro"/>
</dbReference>
<evidence type="ECO:0000313" key="6">
    <source>
        <dbReference type="Proteomes" id="UP000007798"/>
    </source>
</evidence>
<reference evidence="5 6" key="1">
    <citation type="journal article" date="2007" name="Nature">
        <title>Evolution of genes and genomes on the Drosophila phylogeny.</title>
        <authorList>
            <consortium name="Drosophila 12 Genomes Consortium"/>
            <person name="Clark A.G."/>
            <person name="Eisen M.B."/>
            <person name="Smith D.R."/>
            <person name="Bergman C.M."/>
            <person name="Oliver B."/>
            <person name="Markow T.A."/>
            <person name="Kaufman T.C."/>
            <person name="Kellis M."/>
            <person name="Gelbart W."/>
            <person name="Iyer V.N."/>
            <person name="Pollard D.A."/>
            <person name="Sackton T.B."/>
            <person name="Larracuente A.M."/>
            <person name="Singh N.D."/>
            <person name="Abad J.P."/>
            <person name="Abt D.N."/>
            <person name="Adryan B."/>
            <person name="Aguade M."/>
            <person name="Akashi H."/>
            <person name="Anderson W.W."/>
            <person name="Aquadro C.F."/>
            <person name="Ardell D.H."/>
            <person name="Arguello R."/>
            <person name="Artieri C.G."/>
            <person name="Barbash D.A."/>
            <person name="Barker D."/>
            <person name="Barsanti P."/>
            <person name="Batterham P."/>
            <person name="Batzoglou S."/>
            <person name="Begun D."/>
            <person name="Bhutkar A."/>
            <person name="Blanco E."/>
            <person name="Bosak S.A."/>
            <person name="Bradley R.K."/>
            <person name="Brand A.D."/>
            <person name="Brent M.R."/>
            <person name="Brooks A.N."/>
            <person name="Brown R.H."/>
            <person name="Butlin R.K."/>
            <person name="Caggese C."/>
            <person name="Calvi B.R."/>
            <person name="Bernardo de Carvalho A."/>
            <person name="Caspi A."/>
            <person name="Castrezana S."/>
            <person name="Celniker S.E."/>
            <person name="Chang J.L."/>
            <person name="Chapple C."/>
            <person name="Chatterji S."/>
            <person name="Chinwalla A."/>
            <person name="Civetta A."/>
            <person name="Clifton S.W."/>
            <person name="Comeron J.M."/>
            <person name="Costello J.C."/>
            <person name="Coyne J.A."/>
            <person name="Daub J."/>
            <person name="David R.G."/>
            <person name="Delcher A.L."/>
            <person name="Delehaunty K."/>
            <person name="Do C.B."/>
            <person name="Ebling H."/>
            <person name="Edwards K."/>
            <person name="Eickbush T."/>
            <person name="Evans J.D."/>
            <person name="Filipski A."/>
            <person name="Findeiss S."/>
            <person name="Freyhult E."/>
            <person name="Fulton L."/>
            <person name="Fulton R."/>
            <person name="Garcia A.C."/>
            <person name="Gardiner A."/>
            <person name="Garfield D.A."/>
            <person name="Garvin B.E."/>
            <person name="Gibson G."/>
            <person name="Gilbert D."/>
            <person name="Gnerre S."/>
            <person name="Godfrey J."/>
            <person name="Good R."/>
            <person name="Gotea V."/>
            <person name="Gravely B."/>
            <person name="Greenberg A.J."/>
            <person name="Griffiths-Jones S."/>
            <person name="Gross S."/>
            <person name="Guigo R."/>
            <person name="Gustafson E.A."/>
            <person name="Haerty W."/>
            <person name="Hahn M.W."/>
            <person name="Halligan D.L."/>
            <person name="Halpern A.L."/>
            <person name="Halter G.M."/>
            <person name="Han M.V."/>
            <person name="Heger A."/>
            <person name="Hillier L."/>
            <person name="Hinrichs A.S."/>
            <person name="Holmes I."/>
            <person name="Hoskins R.A."/>
            <person name="Hubisz M.J."/>
            <person name="Hultmark D."/>
            <person name="Huntley M.A."/>
            <person name="Jaffe D.B."/>
            <person name="Jagadeeshan S."/>
            <person name="Jeck W.R."/>
            <person name="Johnson J."/>
            <person name="Jones C.D."/>
            <person name="Jordan W.C."/>
            <person name="Karpen G.H."/>
            <person name="Kataoka E."/>
            <person name="Keightley P.D."/>
            <person name="Kheradpour P."/>
            <person name="Kirkness E.F."/>
            <person name="Koerich L.B."/>
            <person name="Kristiansen K."/>
            <person name="Kudrna D."/>
            <person name="Kulathinal R.J."/>
            <person name="Kumar S."/>
            <person name="Kwok R."/>
            <person name="Lander E."/>
            <person name="Langley C.H."/>
            <person name="Lapoint R."/>
            <person name="Lazzaro B.P."/>
            <person name="Lee S.J."/>
            <person name="Levesque L."/>
            <person name="Li R."/>
            <person name="Lin C.F."/>
            <person name="Lin M.F."/>
            <person name="Lindblad-Toh K."/>
            <person name="Llopart A."/>
            <person name="Long M."/>
            <person name="Low L."/>
            <person name="Lozovsky E."/>
            <person name="Lu J."/>
            <person name="Luo M."/>
            <person name="Machado C.A."/>
            <person name="Makalowski W."/>
            <person name="Marzo M."/>
            <person name="Matsuda M."/>
            <person name="Matzkin L."/>
            <person name="McAllister B."/>
            <person name="McBride C.S."/>
            <person name="McKernan B."/>
            <person name="McKernan K."/>
            <person name="Mendez-Lago M."/>
            <person name="Minx P."/>
            <person name="Mollenhauer M.U."/>
            <person name="Montooth K."/>
            <person name="Mount S.M."/>
            <person name="Mu X."/>
            <person name="Myers E."/>
            <person name="Negre B."/>
            <person name="Newfeld S."/>
            <person name="Nielsen R."/>
            <person name="Noor M.A."/>
            <person name="O'Grady P."/>
            <person name="Pachter L."/>
            <person name="Papaceit M."/>
            <person name="Parisi M.J."/>
            <person name="Parisi M."/>
            <person name="Parts L."/>
            <person name="Pedersen J.S."/>
            <person name="Pesole G."/>
            <person name="Phillippy A.M."/>
            <person name="Ponting C.P."/>
            <person name="Pop M."/>
            <person name="Porcelli D."/>
            <person name="Powell J.R."/>
            <person name="Prohaska S."/>
            <person name="Pruitt K."/>
            <person name="Puig M."/>
            <person name="Quesneville H."/>
            <person name="Ram K.R."/>
            <person name="Rand D."/>
            <person name="Rasmussen M.D."/>
            <person name="Reed L.K."/>
            <person name="Reenan R."/>
            <person name="Reily A."/>
            <person name="Remington K.A."/>
            <person name="Rieger T.T."/>
            <person name="Ritchie M.G."/>
            <person name="Robin C."/>
            <person name="Rogers Y.H."/>
            <person name="Rohde C."/>
            <person name="Rozas J."/>
            <person name="Rubenfield M.J."/>
            <person name="Ruiz A."/>
            <person name="Russo S."/>
            <person name="Salzberg S.L."/>
            <person name="Sanchez-Gracia A."/>
            <person name="Saranga D.J."/>
            <person name="Sato H."/>
            <person name="Schaeffer S.W."/>
            <person name="Schatz M.C."/>
            <person name="Schlenke T."/>
            <person name="Schwartz R."/>
            <person name="Segarra C."/>
            <person name="Singh R.S."/>
            <person name="Sirot L."/>
            <person name="Sirota M."/>
            <person name="Sisneros N.B."/>
            <person name="Smith C.D."/>
            <person name="Smith T.F."/>
            <person name="Spieth J."/>
            <person name="Stage D.E."/>
            <person name="Stark A."/>
            <person name="Stephan W."/>
            <person name="Strausberg R.L."/>
            <person name="Strempel S."/>
            <person name="Sturgill D."/>
            <person name="Sutton G."/>
            <person name="Sutton G.G."/>
            <person name="Tao W."/>
            <person name="Teichmann S."/>
            <person name="Tobari Y.N."/>
            <person name="Tomimura Y."/>
            <person name="Tsolas J.M."/>
            <person name="Valente V.L."/>
            <person name="Venter E."/>
            <person name="Venter J.C."/>
            <person name="Vicario S."/>
            <person name="Vieira F.G."/>
            <person name="Vilella A.J."/>
            <person name="Villasante A."/>
            <person name="Walenz B."/>
            <person name="Wang J."/>
            <person name="Wasserman M."/>
            <person name="Watts T."/>
            <person name="Wilson D."/>
            <person name="Wilson R.K."/>
            <person name="Wing R.A."/>
            <person name="Wolfner M.F."/>
            <person name="Wong A."/>
            <person name="Wong G.K."/>
            <person name="Wu C.I."/>
            <person name="Wu G."/>
            <person name="Yamamoto D."/>
            <person name="Yang H.P."/>
            <person name="Yang S.P."/>
            <person name="Yorke J.A."/>
            <person name="Yoshida K."/>
            <person name="Zdobnov E."/>
            <person name="Zhang P."/>
            <person name="Zhang Y."/>
            <person name="Zimin A.V."/>
            <person name="Baldwin J."/>
            <person name="Abdouelleil A."/>
            <person name="Abdulkadir J."/>
            <person name="Abebe A."/>
            <person name="Abera B."/>
            <person name="Abreu J."/>
            <person name="Acer S.C."/>
            <person name="Aftuck L."/>
            <person name="Alexander A."/>
            <person name="An P."/>
            <person name="Anderson E."/>
            <person name="Anderson S."/>
            <person name="Arachi H."/>
            <person name="Azer M."/>
            <person name="Bachantsang P."/>
            <person name="Barry A."/>
            <person name="Bayul T."/>
            <person name="Berlin A."/>
            <person name="Bessette D."/>
            <person name="Bloom T."/>
            <person name="Blye J."/>
            <person name="Boguslavskiy L."/>
            <person name="Bonnet C."/>
            <person name="Boukhgalter B."/>
            <person name="Bourzgui I."/>
            <person name="Brown A."/>
            <person name="Cahill P."/>
            <person name="Channer S."/>
            <person name="Cheshatsang Y."/>
            <person name="Chuda L."/>
            <person name="Citroen M."/>
            <person name="Collymore A."/>
            <person name="Cooke P."/>
            <person name="Costello M."/>
            <person name="D'Aco K."/>
            <person name="Daza R."/>
            <person name="De Haan G."/>
            <person name="DeGray S."/>
            <person name="DeMaso C."/>
            <person name="Dhargay N."/>
            <person name="Dooley K."/>
            <person name="Dooley E."/>
            <person name="Doricent M."/>
            <person name="Dorje P."/>
            <person name="Dorjee K."/>
            <person name="Dupes A."/>
            <person name="Elong R."/>
            <person name="Falk J."/>
            <person name="Farina A."/>
            <person name="Faro S."/>
            <person name="Ferguson D."/>
            <person name="Fisher S."/>
            <person name="Foley C.D."/>
            <person name="Franke A."/>
            <person name="Friedrich D."/>
            <person name="Gadbois L."/>
            <person name="Gearin G."/>
            <person name="Gearin C.R."/>
            <person name="Giannoukos G."/>
            <person name="Goode T."/>
            <person name="Graham J."/>
            <person name="Grandbois E."/>
            <person name="Grewal S."/>
            <person name="Gyaltsen K."/>
            <person name="Hafez N."/>
            <person name="Hagos B."/>
            <person name="Hall J."/>
            <person name="Henson C."/>
            <person name="Hollinger A."/>
            <person name="Honan T."/>
            <person name="Huard M.D."/>
            <person name="Hughes L."/>
            <person name="Hurhula B."/>
            <person name="Husby M.E."/>
            <person name="Kamat A."/>
            <person name="Kanga B."/>
            <person name="Kashin S."/>
            <person name="Khazanovich D."/>
            <person name="Kisner P."/>
            <person name="Lance K."/>
            <person name="Lara M."/>
            <person name="Lee W."/>
            <person name="Lennon N."/>
            <person name="Letendre F."/>
            <person name="LeVine R."/>
            <person name="Lipovsky A."/>
            <person name="Liu X."/>
            <person name="Liu J."/>
            <person name="Liu S."/>
            <person name="Lokyitsang T."/>
            <person name="Lokyitsang Y."/>
            <person name="Lubonja R."/>
            <person name="Lui A."/>
            <person name="MacDonald P."/>
            <person name="Magnisalis V."/>
            <person name="Maru K."/>
            <person name="Matthews C."/>
            <person name="McCusker W."/>
            <person name="McDonough S."/>
            <person name="Mehta T."/>
            <person name="Meldrim J."/>
            <person name="Meneus L."/>
            <person name="Mihai O."/>
            <person name="Mihalev A."/>
            <person name="Mihova T."/>
            <person name="Mittelman R."/>
            <person name="Mlenga V."/>
            <person name="Montmayeur A."/>
            <person name="Mulrain L."/>
            <person name="Navidi A."/>
            <person name="Naylor J."/>
            <person name="Negash T."/>
            <person name="Nguyen T."/>
            <person name="Nguyen N."/>
            <person name="Nicol R."/>
            <person name="Norbu C."/>
            <person name="Norbu N."/>
            <person name="Novod N."/>
            <person name="O'Neill B."/>
            <person name="Osman S."/>
            <person name="Markiewicz E."/>
            <person name="Oyono O.L."/>
            <person name="Patti C."/>
            <person name="Phunkhang P."/>
            <person name="Pierre F."/>
            <person name="Priest M."/>
            <person name="Raghuraman S."/>
            <person name="Rege F."/>
            <person name="Reyes R."/>
            <person name="Rise C."/>
            <person name="Rogov P."/>
            <person name="Ross K."/>
            <person name="Ryan E."/>
            <person name="Settipalli S."/>
            <person name="Shea T."/>
            <person name="Sherpa N."/>
            <person name="Shi L."/>
            <person name="Shih D."/>
            <person name="Sparrow T."/>
            <person name="Spaulding J."/>
            <person name="Stalker J."/>
            <person name="Stange-Thomann N."/>
            <person name="Stavropoulos S."/>
            <person name="Stone C."/>
            <person name="Strader C."/>
            <person name="Tesfaye S."/>
            <person name="Thomson T."/>
            <person name="Thoulutsang Y."/>
            <person name="Thoulutsang D."/>
            <person name="Topham K."/>
            <person name="Topping I."/>
            <person name="Tsamla T."/>
            <person name="Vassiliev H."/>
            <person name="Vo A."/>
            <person name="Wangchuk T."/>
            <person name="Wangdi T."/>
            <person name="Weiand M."/>
            <person name="Wilkinson J."/>
            <person name="Wilson A."/>
            <person name="Yadav S."/>
            <person name="Young G."/>
            <person name="Yu Q."/>
            <person name="Zembek L."/>
            <person name="Zhong D."/>
            <person name="Zimmer A."/>
            <person name="Zwirko Z."/>
            <person name="Jaffe D.B."/>
            <person name="Alvarez P."/>
            <person name="Brockman W."/>
            <person name="Butler J."/>
            <person name="Chin C."/>
            <person name="Gnerre S."/>
            <person name="Grabherr M."/>
            <person name="Kleber M."/>
            <person name="Mauceli E."/>
            <person name="MacCallum I."/>
        </authorList>
    </citation>
    <scope>NUCLEOTIDE SEQUENCE [LARGE SCALE GENOMIC DNA]</scope>
    <source>
        <strain evidence="6">Tucson 14030-0811.24</strain>
    </source>
</reference>
<keyword evidence="3" id="KW-0732">Signal</keyword>
<organism evidence="5 6">
    <name type="scientific">Drosophila willistoni</name>
    <name type="common">Fruit fly</name>
    <dbReference type="NCBI Taxonomy" id="7260"/>
    <lineage>
        <taxon>Eukaryota</taxon>
        <taxon>Metazoa</taxon>
        <taxon>Ecdysozoa</taxon>
        <taxon>Arthropoda</taxon>
        <taxon>Hexapoda</taxon>
        <taxon>Insecta</taxon>
        <taxon>Pterygota</taxon>
        <taxon>Neoptera</taxon>
        <taxon>Endopterygota</taxon>
        <taxon>Diptera</taxon>
        <taxon>Brachycera</taxon>
        <taxon>Muscomorpha</taxon>
        <taxon>Ephydroidea</taxon>
        <taxon>Drosophilidae</taxon>
        <taxon>Drosophila</taxon>
        <taxon>Sophophora</taxon>
    </lineage>
</organism>
<feature type="chain" id="PRO_5002819723" description="Peptidase S1 domain-containing protein" evidence="3">
    <location>
        <begin position="21"/>
        <end position="286"/>
    </location>
</feature>
<evidence type="ECO:0000256" key="2">
    <source>
        <dbReference type="ARBA" id="ARBA00024195"/>
    </source>
</evidence>
<dbReference type="SMART" id="SM00020">
    <property type="entry name" value="Tryp_SPc"/>
    <property type="match status" value="1"/>
</dbReference>
<dbReference type="FunCoup" id="B4NFT8">
    <property type="interactions" value="1"/>
</dbReference>
<accession>B4NFT8</accession>
<dbReference type="InterPro" id="IPR009003">
    <property type="entry name" value="Peptidase_S1_PA"/>
</dbReference>
<dbReference type="SUPFAM" id="SSF50494">
    <property type="entry name" value="Trypsin-like serine proteases"/>
    <property type="match status" value="1"/>
</dbReference>
<dbReference type="InterPro" id="IPR043504">
    <property type="entry name" value="Peptidase_S1_PA_chymotrypsin"/>
</dbReference>
<gene>
    <name evidence="5" type="primary">Dwil\GK22703</name>
    <name evidence="5" type="ORF">Dwil_GK22703</name>
</gene>
<dbReference type="InterPro" id="IPR051487">
    <property type="entry name" value="Ser/Thr_Proteases_Immune/Dev"/>
</dbReference>
<dbReference type="HOGENOM" id="CLU_006842_10_0_1"/>
<dbReference type="OMA" id="GFCQSKV"/>
<feature type="signal peptide" evidence="3">
    <location>
        <begin position="1"/>
        <end position="20"/>
    </location>
</feature>
<dbReference type="PANTHER" id="PTHR24256">
    <property type="entry name" value="TRYPTASE-RELATED"/>
    <property type="match status" value="1"/>
</dbReference>
<keyword evidence="5" id="KW-0378">Hydrolase</keyword>
<protein>
    <recommendedName>
        <fullName evidence="4">Peptidase S1 domain-containing protein</fullName>
    </recommendedName>
</protein>
<proteinExistence type="inferred from homology"/>
<dbReference type="eggNOG" id="KOG3627">
    <property type="taxonomic scope" value="Eukaryota"/>
</dbReference>
<dbReference type="OrthoDB" id="7820396at2759"/>
<keyword evidence="6" id="KW-1185">Reference proteome</keyword>
<feature type="domain" description="Peptidase S1" evidence="4">
    <location>
        <begin position="33"/>
        <end position="280"/>
    </location>
</feature>
<evidence type="ECO:0000313" key="5">
    <source>
        <dbReference type="EMBL" id="EDW83155.1"/>
    </source>
</evidence>
<evidence type="ECO:0000256" key="3">
    <source>
        <dbReference type="SAM" id="SignalP"/>
    </source>
</evidence>
<keyword evidence="1" id="KW-1015">Disulfide bond</keyword>
<dbReference type="EMBL" id="CH964251">
    <property type="protein sequence ID" value="EDW83155.1"/>
    <property type="molecule type" value="Genomic_DNA"/>
</dbReference>
<evidence type="ECO:0000259" key="4">
    <source>
        <dbReference type="PROSITE" id="PS50240"/>
    </source>
</evidence>
<dbReference type="PhylomeDB" id="B4NFT8"/>
<dbReference type="AlphaFoldDB" id="B4NFT8"/>
<dbReference type="InParanoid" id="B4NFT8"/>